<feature type="transmembrane region" description="Helical" evidence="1">
    <location>
        <begin position="109"/>
        <end position="128"/>
    </location>
</feature>
<dbReference type="Proteomes" id="UP000436429">
    <property type="component" value="Unassembled WGS sequence"/>
</dbReference>
<keyword evidence="1" id="KW-0472">Membrane</keyword>
<dbReference type="InterPro" id="IPR049458">
    <property type="entry name" value="EpsG-like"/>
</dbReference>
<feature type="transmembrane region" description="Helical" evidence="1">
    <location>
        <begin position="280"/>
        <end position="297"/>
    </location>
</feature>
<feature type="transmembrane region" description="Helical" evidence="1">
    <location>
        <begin position="309"/>
        <end position="326"/>
    </location>
</feature>
<reference evidence="2 3" key="1">
    <citation type="submission" date="2019-11" db="EMBL/GenBank/DDBJ databases">
        <title>Whole genome shotgun sequencing (WGS) data from Adlercreutzia equolifaciens ResAG-91, Eggerthella lenta MRI-F36, MRI-F37, MRI-F40, ResAG-49, ResAG-88, ResAG-121, ResAG-145, and Gordonibacter sp. ResAG-5, ResAG-26, ResAG-43, ResAG-50, ResAG-59.</title>
        <authorList>
            <person name="Stoll D.A."/>
            <person name="Danylec N."/>
            <person name="Franz C.M.A.P."/>
            <person name="Huch M."/>
        </authorList>
    </citation>
    <scope>NUCLEOTIDE SEQUENCE [LARGE SCALE GENOMIC DNA]</scope>
    <source>
        <strain evidence="2 3">ResAG-88</strain>
    </source>
</reference>
<evidence type="ECO:0000313" key="2">
    <source>
        <dbReference type="EMBL" id="MVN33990.1"/>
    </source>
</evidence>
<evidence type="ECO:0000256" key="1">
    <source>
        <dbReference type="SAM" id="Phobius"/>
    </source>
</evidence>
<dbReference type="AlphaFoldDB" id="A0A369MYF9"/>
<feature type="transmembrane region" description="Helical" evidence="1">
    <location>
        <begin position="156"/>
        <end position="173"/>
    </location>
</feature>
<gene>
    <name evidence="2" type="ORF">GO726_12575</name>
</gene>
<accession>A0A369MYF9</accession>
<feature type="transmembrane region" description="Helical" evidence="1">
    <location>
        <begin position="26"/>
        <end position="45"/>
    </location>
</feature>
<proteinExistence type="predicted"/>
<dbReference type="Pfam" id="PF14897">
    <property type="entry name" value="EpsG"/>
    <property type="match status" value="1"/>
</dbReference>
<feature type="transmembrane region" description="Helical" evidence="1">
    <location>
        <begin position="219"/>
        <end position="243"/>
    </location>
</feature>
<feature type="transmembrane region" description="Helical" evidence="1">
    <location>
        <begin position="180"/>
        <end position="207"/>
    </location>
</feature>
<protein>
    <submittedName>
        <fullName evidence="2">Uncharacterized protein</fullName>
    </submittedName>
</protein>
<dbReference type="EMBL" id="WPOM01000032">
    <property type="protein sequence ID" value="MVN33990.1"/>
    <property type="molecule type" value="Genomic_DNA"/>
</dbReference>
<comment type="caution">
    <text evidence="2">The sequence shown here is derived from an EMBL/GenBank/DDBJ whole genome shotgun (WGS) entry which is preliminary data.</text>
</comment>
<name>A0A369MYF9_EGGLN</name>
<dbReference type="RefSeq" id="WP_041691659.1">
    <property type="nucleotide sequence ID" value="NZ_AP025575.1"/>
</dbReference>
<keyword evidence="1" id="KW-1133">Transmembrane helix</keyword>
<keyword evidence="1" id="KW-0812">Transmembrane</keyword>
<sequence length="372" mass="41078">MAPYLFSFAASLSIIAVIQKWNRKGVGFVSWSVVSLLIPCCLAGMRSPMIGTDVQVYVQPLFDLANGSVSFADYQASQWWGVWRYIHPSDYEIGFSFLVWIVSSVTHSLPALLFVIQAATIVPIYLGLLKVRHDIPLWLGMAVYYFMYFNSTLNLMRQWIAIAILLFALHYLFEGRRLKYAVFVAMATLFHASALLGFGILALSVYLSNGNDPIKRTVIVGLVAILTFFAIPIASNLLIAIGFGRYAGYLGDVHVLPMQIVLRLPLLALLIYYWKNGGESRLVSLFIGMLCFDVVLSQLASANVQSGRIGYYFASVAILYVPIVLANAKSGVGKLGLAAFLIVYCAAYWLYTYAISGAAETIPYLVNSAIGF</sequence>
<organism evidence="2 3">
    <name type="scientific">Eggerthella lenta</name>
    <name type="common">Eubacterium lentum</name>
    <dbReference type="NCBI Taxonomy" id="84112"/>
    <lineage>
        <taxon>Bacteria</taxon>
        <taxon>Bacillati</taxon>
        <taxon>Actinomycetota</taxon>
        <taxon>Coriobacteriia</taxon>
        <taxon>Eggerthellales</taxon>
        <taxon>Eggerthellaceae</taxon>
        <taxon>Eggerthella</taxon>
    </lineage>
</organism>
<feature type="transmembrane region" description="Helical" evidence="1">
    <location>
        <begin position="332"/>
        <end position="351"/>
    </location>
</feature>
<feature type="transmembrane region" description="Helical" evidence="1">
    <location>
        <begin position="135"/>
        <end position="150"/>
    </location>
</feature>
<evidence type="ECO:0000313" key="3">
    <source>
        <dbReference type="Proteomes" id="UP000436429"/>
    </source>
</evidence>